<feature type="domain" description="MoaB/Mog" evidence="3">
    <location>
        <begin position="157"/>
        <end position="327"/>
    </location>
</feature>
<evidence type="ECO:0000313" key="4">
    <source>
        <dbReference type="EMBL" id="KAF5392696.1"/>
    </source>
</evidence>
<keyword evidence="2" id="KW-0472">Membrane</keyword>
<dbReference type="GO" id="GO:0042726">
    <property type="term" value="P:flavin-containing compound metabolic process"/>
    <property type="evidence" value="ECO:0007669"/>
    <property type="project" value="TreeGrafter"/>
</dbReference>
<feature type="transmembrane region" description="Helical" evidence="2">
    <location>
        <begin position="746"/>
        <end position="764"/>
    </location>
</feature>
<feature type="compositionally biased region" description="Low complexity" evidence="1">
    <location>
        <begin position="816"/>
        <end position="839"/>
    </location>
</feature>
<feature type="region of interest" description="Disordered" evidence="1">
    <location>
        <begin position="464"/>
        <end position="486"/>
    </location>
</feature>
<dbReference type="CDD" id="cd00885">
    <property type="entry name" value="cinA"/>
    <property type="match status" value="1"/>
</dbReference>
<feature type="compositionally biased region" description="Acidic residues" evidence="1">
    <location>
        <begin position="406"/>
        <end position="422"/>
    </location>
</feature>
<dbReference type="SMART" id="SM00852">
    <property type="entry name" value="MoCF_biosynth"/>
    <property type="match status" value="1"/>
</dbReference>
<dbReference type="EMBL" id="JAACJN010000004">
    <property type="protein sequence ID" value="KAF5392696.1"/>
    <property type="molecule type" value="Genomic_DNA"/>
</dbReference>
<protein>
    <recommendedName>
        <fullName evidence="3">MoaB/Mog domain-containing protein</fullName>
    </recommendedName>
</protein>
<feature type="transmembrane region" description="Helical" evidence="2">
    <location>
        <begin position="560"/>
        <end position="578"/>
    </location>
</feature>
<evidence type="ECO:0000313" key="5">
    <source>
        <dbReference type="Proteomes" id="UP000518752"/>
    </source>
</evidence>
<dbReference type="AlphaFoldDB" id="A0A8H5I0C4"/>
<feature type="compositionally biased region" description="Polar residues" evidence="1">
    <location>
        <begin position="840"/>
        <end position="867"/>
    </location>
</feature>
<evidence type="ECO:0000259" key="3">
    <source>
        <dbReference type="SMART" id="SM00852"/>
    </source>
</evidence>
<dbReference type="PANTHER" id="PTHR47675">
    <property type="entry name" value="MOLYBDOPTERIN BINDING DOMAIN PROTEIN (AFU_ORTHOLOGUE AFUA_5G11210)"/>
    <property type="match status" value="1"/>
</dbReference>
<evidence type="ECO:0000256" key="1">
    <source>
        <dbReference type="SAM" id="MobiDB-lite"/>
    </source>
</evidence>
<feature type="transmembrane region" description="Helical" evidence="2">
    <location>
        <begin position="716"/>
        <end position="740"/>
    </location>
</feature>
<organism evidence="4 5">
    <name type="scientific">Collybiopsis confluens</name>
    <dbReference type="NCBI Taxonomy" id="2823264"/>
    <lineage>
        <taxon>Eukaryota</taxon>
        <taxon>Fungi</taxon>
        <taxon>Dikarya</taxon>
        <taxon>Basidiomycota</taxon>
        <taxon>Agaricomycotina</taxon>
        <taxon>Agaricomycetes</taxon>
        <taxon>Agaricomycetidae</taxon>
        <taxon>Agaricales</taxon>
        <taxon>Marasmiineae</taxon>
        <taxon>Omphalotaceae</taxon>
        <taxon>Collybiopsis</taxon>
    </lineage>
</organism>
<dbReference type="Proteomes" id="UP000518752">
    <property type="component" value="Unassembled WGS sequence"/>
</dbReference>
<name>A0A8H5I0C4_9AGAR</name>
<dbReference type="Pfam" id="PF20684">
    <property type="entry name" value="Fung_rhodopsin"/>
    <property type="match status" value="1"/>
</dbReference>
<dbReference type="PANTHER" id="PTHR47675:SF1">
    <property type="entry name" value="MOLYBDOPTERIN BINDING DOMAIN PROTEIN (AFU_ORTHOLOGUE AFUA_5G11210)"/>
    <property type="match status" value="1"/>
</dbReference>
<dbReference type="GO" id="GO:0047884">
    <property type="term" value="F:FAD diphosphatase activity"/>
    <property type="evidence" value="ECO:0007669"/>
    <property type="project" value="TreeGrafter"/>
</dbReference>
<feature type="compositionally biased region" description="Low complexity" evidence="1">
    <location>
        <begin position="79"/>
        <end position="112"/>
    </location>
</feature>
<proteinExistence type="predicted"/>
<sequence length="867" mass="95481">MSSRLVPTRPLSFTLKQQLQFHPRNRTVRRSVVFQNPAQTRSHFIAIMPSSTSSSLPASQSSGLSNSHPDNSDPERPGAVSTTAATSSGYTSTSPTMTNDSAADTGAATAAGDSHEEATVSQTRSSRSGDGMKRFELSPIPSKNPLGEEGRCIRTAAALVIGDEILNGKTMDKNSNYFAKFCFERGIDLKRIEVIPDDQDEITEASRRLVDKYDFVITTGGIGPTHDDITYASLAHAFGQSLTYHSDTLRRLDEMNRYRAWVSKQTYQQREATKRMALFPDQAEVLFVCGDIWVPVVRLEGKLCIFPGIPTLFNKMLDGLSSYLPLPPASERPLRVQIFTELPESMIAPYLTSLHARLKKQKADIQVGSYPVLGKGVFVSLIGRDRHVDVDTGVDANLDPNPNADADADAIPDTNTDADADTDANPGRIWLAQIASEVEKAIDGRIVSDEEVKRLKEGKVGEVRRRMEEGAPDASEEAEGERRKPKLDTPICAAQLQGPQAVSVQVQKKAQALRQIQEVGCGNAVGDILFSLVFLGLAQITTAARLFIRYRKKRLWWDDGWAFVTMLLTVLITVATFLTDRQECKSFFIYRTLTLICFNLGAWFARVSLMLSTARLIPAVFTLRRISEMAFVSFLLMCAGIFIAKVYFCGSDLSWYAMPSPVCPLNSNTDLAVADLILYILADVILMAIPLRLLYQISLPKEKRRMLRLMFSANTVTSIIATLRVVCLLDSSWSLVFLVLRAEVGTALIVANLAILTPYIYCLVNPEGDYDSKPDRYYRSFQSDRGVFIMRRVSELMPGAPCVPPVATGQSPTVVPLRSPNPSSGRGSGSTTRPGGPLSYHQSSFISSNSDCPTQTSNDQQMKPTST</sequence>
<comment type="caution">
    <text evidence="4">The sequence shown here is derived from an EMBL/GenBank/DDBJ whole genome shotgun (WGS) entry which is preliminary data.</text>
</comment>
<reference evidence="4 5" key="1">
    <citation type="journal article" date="2020" name="ISME J.">
        <title>Uncovering the hidden diversity of litter-decomposition mechanisms in mushroom-forming fungi.</title>
        <authorList>
            <person name="Floudas D."/>
            <person name="Bentzer J."/>
            <person name="Ahren D."/>
            <person name="Johansson T."/>
            <person name="Persson P."/>
            <person name="Tunlid A."/>
        </authorList>
    </citation>
    <scope>NUCLEOTIDE SEQUENCE [LARGE SCALE GENOMIC DNA]</scope>
    <source>
        <strain evidence="4 5">CBS 406.79</strain>
    </source>
</reference>
<dbReference type="InterPro" id="IPR049326">
    <property type="entry name" value="Rhodopsin_dom_fungi"/>
</dbReference>
<feature type="compositionally biased region" description="Acidic residues" evidence="1">
    <location>
        <begin position="470"/>
        <end position="479"/>
    </location>
</feature>
<dbReference type="Pfam" id="PF00994">
    <property type="entry name" value="MoCF_biosynth"/>
    <property type="match status" value="1"/>
</dbReference>
<dbReference type="Gene3D" id="3.40.980.10">
    <property type="entry name" value="MoaB/Mog-like domain"/>
    <property type="match status" value="1"/>
</dbReference>
<feature type="compositionally biased region" description="Low complexity" evidence="1">
    <location>
        <begin position="50"/>
        <end position="67"/>
    </location>
</feature>
<feature type="transmembrane region" description="Helical" evidence="2">
    <location>
        <begin position="630"/>
        <end position="648"/>
    </location>
</feature>
<dbReference type="SUPFAM" id="SSF53218">
    <property type="entry name" value="Molybdenum cofactor biosynthesis proteins"/>
    <property type="match status" value="1"/>
</dbReference>
<accession>A0A8H5I0C4</accession>
<feature type="region of interest" description="Disordered" evidence="1">
    <location>
        <begin position="801"/>
        <end position="867"/>
    </location>
</feature>
<keyword evidence="2" id="KW-0812">Transmembrane</keyword>
<evidence type="ECO:0000256" key="2">
    <source>
        <dbReference type="SAM" id="Phobius"/>
    </source>
</evidence>
<keyword evidence="2" id="KW-1133">Transmembrane helix</keyword>
<feature type="compositionally biased region" description="Low complexity" evidence="1">
    <location>
        <begin position="395"/>
        <end position="405"/>
    </location>
</feature>
<dbReference type="InterPro" id="IPR001453">
    <property type="entry name" value="MoaB/Mog_dom"/>
</dbReference>
<keyword evidence="5" id="KW-1185">Reference proteome</keyword>
<feature type="region of interest" description="Disordered" evidence="1">
    <location>
        <begin position="394"/>
        <end position="424"/>
    </location>
</feature>
<dbReference type="OrthoDB" id="448496at2759"/>
<feature type="transmembrane region" description="Helical" evidence="2">
    <location>
        <begin position="676"/>
        <end position="695"/>
    </location>
</feature>
<feature type="transmembrane region" description="Helical" evidence="2">
    <location>
        <begin position="590"/>
        <end position="609"/>
    </location>
</feature>
<feature type="region of interest" description="Disordered" evidence="1">
    <location>
        <begin position="50"/>
        <end position="148"/>
    </location>
</feature>
<gene>
    <name evidence="4" type="ORF">D9757_001004</name>
</gene>
<dbReference type="InterPro" id="IPR036425">
    <property type="entry name" value="MoaB/Mog-like_dom_sf"/>
</dbReference>
<feature type="transmembrane region" description="Helical" evidence="2">
    <location>
        <begin position="528"/>
        <end position="548"/>
    </location>
</feature>
<feature type="compositionally biased region" description="Polar residues" evidence="1">
    <location>
        <begin position="119"/>
        <end position="128"/>
    </location>
</feature>